<evidence type="ECO:0000313" key="6">
    <source>
        <dbReference type="EMBL" id="KYQ50448.1"/>
    </source>
</evidence>
<feature type="site" description="Cleavage; by autolysis" evidence="3">
    <location>
        <begin position="590"/>
        <end position="591"/>
    </location>
</feature>
<dbReference type="PANTHER" id="PTHR10188">
    <property type="entry name" value="L-ASPARAGINASE"/>
    <property type="match status" value="1"/>
</dbReference>
<accession>A0A151WRL1</accession>
<dbReference type="Proteomes" id="UP000075809">
    <property type="component" value="Unassembled WGS sequence"/>
</dbReference>
<reference evidence="6 7" key="1">
    <citation type="submission" date="2015-09" db="EMBL/GenBank/DDBJ databases">
        <title>Trachymyrmex zeteki WGS genome.</title>
        <authorList>
            <person name="Nygaard S."/>
            <person name="Hu H."/>
            <person name="Boomsma J."/>
            <person name="Zhang G."/>
        </authorList>
    </citation>
    <scope>NUCLEOTIDE SEQUENCE [LARGE SCALE GENOMIC DNA]</scope>
    <source>
        <strain evidence="6">Tzet28-1</strain>
        <tissue evidence="6">Whole body</tissue>
    </source>
</reference>
<evidence type="ECO:0000256" key="3">
    <source>
        <dbReference type="PIRSR" id="PIRSR600246-3"/>
    </source>
</evidence>
<feature type="active site" description="Nucleophile" evidence="2">
    <location>
        <position position="591"/>
    </location>
</feature>
<dbReference type="EMBL" id="KQ982806">
    <property type="protein sequence ID" value="KYQ50448.1"/>
    <property type="molecule type" value="Genomic_DNA"/>
</dbReference>
<keyword evidence="7" id="KW-1185">Reference proteome</keyword>
<feature type="compositionally biased region" description="Polar residues" evidence="4">
    <location>
        <begin position="153"/>
        <end position="165"/>
    </location>
</feature>
<dbReference type="SUPFAM" id="SSF56235">
    <property type="entry name" value="N-terminal nucleophile aminohydrolases (Ntn hydrolases)"/>
    <property type="match status" value="1"/>
</dbReference>
<evidence type="ECO:0000256" key="4">
    <source>
        <dbReference type="SAM" id="MobiDB-lite"/>
    </source>
</evidence>
<name>A0A151WRL1_9HYME</name>
<gene>
    <name evidence="6" type="ORF">ALC60_10461</name>
</gene>
<dbReference type="Gene3D" id="3.60.20.30">
    <property type="entry name" value="(Glycosyl)asparaginase"/>
    <property type="match status" value="1"/>
</dbReference>
<dbReference type="GO" id="GO:0005737">
    <property type="term" value="C:cytoplasm"/>
    <property type="evidence" value="ECO:0007669"/>
    <property type="project" value="TreeGrafter"/>
</dbReference>
<dbReference type="GO" id="GO:0033345">
    <property type="term" value="P:L-asparagine catabolic process via L-aspartate"/>
    <property type="evidence" value="ECO:0007669"/>
    <property type="project" value="TreeGrafter"/>
</dbReference>
<dbReference type="STRING" id="64791.A0A151WRL1"/>
<organism evidence="6 7">
    <name type="scientific">Mycetomoellerius zeteki</name>
    <dbReference type="NCBI Taxonomy" id="64791"/>
    <lineage>
        <taxon>Eukaryota</taxon>
        <taxon>Metazoa</taxon>
        <taxon>Ecdysozoa</taxon>
        <taxon>Arthropoda</taxon>
        <taxon>Hexapoda</taxon>
        <taxon>Insecta</taxon>
        <taxon>Pterygota</taxon>
        <taxon>Neoptera</taxon>
        <taxon>Endopterygota</taxon>
        <taxon>Hymenoptera</taxon>
        <taxon>Apocrita</taxon>
        <taxon>Aculeata</taxon>
        <taxon>Formicoidea</taxon>
        <taxon>Formicidae</taxon>
        <taxon>Myrmicinae</taxon>
        <taxon>Mycetomoellerius</taxon>
    </lineage>
</organism>
<dbReference type="GO" id="GO:0016787">
    <property type="term" value="F:hydrolase activity"/>
    <property type="evidence" value="ECO:0007669"/>
    <property type="project" value="InterPro"/>
</dbReference>
<evidence type="ECO:0000313" key="7">
    <source>
        <dbReference type="Proteomes" id="UP000075809"/>
    </source>
</evidence>
<dbReference type="InterPro" id="IPR000246">
    <property type="entry name" value="Peptidase_T2"/>
</dbReference>
<evidence type="ECO:0000256" key="1">
    <source>
        <dbReference type="ARBA" id="ARBA00010872"/>
    </source>
</evidence>
<feature type="domain" description="Rrn7/TAF1B C-terminal cyclin" evidence="5">
    <location>
        <begin position="326"/>
        <end position="415"/>
    </location>
</feature>
<feature type="region of interest" description="Disordered" evidence="4">
    <location>
        <begin position="142"/>
        <end position="166"/>
    </location>
</feature>
<dbReference type="InterPro" id="IPR048538">
    <property type="entry name" value="Rrn7_cyclin_C"/>
</dbReference>
<dbReference type="PANTHER" id="PTHR10188:SF41">
    <property type="entry name" value="ISOASPARTYL PEPTIDASE_L-ASPARAGINASE"/>
    <property type="match status" value="1"/>
</dbReference>
<dbReference type="Pfam" id="PF01112">
    <property type="entry name" value="Asparaginase_2"/>
    <property type="match status" value="1"/>
</dbReference>
<evidence type="ECO:0000259" key="5">
    <source>
        <dbReference type="Pfam" id="PF20645"/>
    </source>
</evidence>
<dbReference type="AlphaFoldDB" id="A0A151WRL1"/>
<protein>
    <submittedName>
        <fullName evidence="6">L-asparaginase</fullName>
    </submittedName>
</protein>
<comment type="similarity">
    <text evidence="1">Belongs to the Ntn-hydrolase family.</text>
</comment>
<dbReference type="Pfam" id="PF20645">
    <property type="entry name" value="Rrn7_cyclin_C"/>
    <property type="match status" value="1"/>
</dbReference>
<evidence type="ECO:0000256" key="2">
    <source>
        <dbReference type="PIRSR" id="PIRSR600246-1"/>
    </source>
</evidence>
<dbReference type="InterPro" id="IPR029055">
    <property type="entry name" value="Ntn_hydrolases_N"/>
</dbReference>
<proteinExistence type="inferred from homology"/>
<sequence>MKKLKCVICGCSDFFKASGYSFCMICQTQSQDIGEELEYDLPMENTTRLQKTKIHRAKRDRTGEEVGWTSWELYNFALIGLTNELIELGVPADIKVTVLQLWARYLGKLEVAFVSTEKKVVPKLARRYQKKDAKILYGRIPQKRPQKRRKTESNIPDSTCPNEGISSRELNRNKKLMVTADYDRFIRSQGSSEEDALSIFSGHSSEQFCKNIRIKFNSSAKEEKSKIENMAKKVSRSKRSKYKQNHITTQYKTSPELITPTKLWAILYLALRIHNQDIHLSDMIRYGREGRLSYYRLDRLIPPEISLTKSDMNFLSRAMDITHRGMRKVIGQMAKFLGVTKIICPDLYSLVNRYCIELALPKGISLYAERLISLSSPKMTFDKISCIPNYEGRAMAFIIVILKTLLSLDGITENKISNVAEKINRYCQCENFNTPCILVHGDVGNFYDAIIIEKTVSCKNAASVGYQSLLDGANSVQAVEIALWWLECDEFFNCGYGSVLNNIGEVQMDASIVDGFKSECGSVAAISDIEHPISLARYVLDNFPNSIVVGEGARKLARYAKLNWLSKGNMTAPMAHLAYDKSREIGNSGSTVGCIAYDGYAIAAGVTSGGLNKKLMGSVGDSSVLGCSTYANRNVGCSLTGHGESIMKHGLSRIIASDIEEGCSLRKALKKNLNYMSTKYNQTFGGVVFEKSGEWDIYFTSHKMPYAVIMNDCVTFGAALDREEPEITIRKHLIPNELVYAMKQCITDASYIAPPLNEVNDFSPTLTPNHSYLQQLLEHPLYDLPSMLRNDFLSTKIRYLRKSKCINKLISHYDIQIDPIDSNLHFIEKTVPVFEQTKIASIKDLKDEITIEDFMEDDKNIERKENFIDYLFKEIPCQFKIDVKKKQYYDDTIIHMKAPPLASALTNEFIFNEILPDGKLSIPGRYLNDDESEDDDVCLQNIVPQQMALSLSKFCKAYNTNLSSTERKAILTNLSRPKKEKRKLVRNSFGKFVKQTDLVKQTSLNMERKNPNKDDNYMEQTEIVSTDISGIENMLPEISDILNLSANASIFDNFIKLENEYGMNDQSEKETCNKIKLQSIIDESVTDKRLNSNILKLFKPFKDYWMYHCNFSRVKSKNFEILEKMLPRSFRWLLNECASNIEMSTEDLYEEVCLIEAYYAYVSEESKIYSCPTSKSENCNNQAYIKAVLKKW</sequence>